<evidence type="ECO:0000256" key="1">
    <source>
        <dbReference type="ARBA" id="ARBA00022642"/>
    </source>
</evidence>
<evidence type="ECO:0000313" key="7">
    <source>
        <dbReference type="EMBL" id="MFC5016533.1"/>
    </source>
</evidence>
<dbReference type="RefSeq" id="WP_271319451.1">
    <property type="nucleotide sequence ID" value="NZ_BAAATN010000005.1"/>
</dbReference>
<evidence type="ECO:0000256" key="4">
    <source>
        <dbReference type="HAMAP-Rule" id="MF_01970"/>
    </source>
</evidence>
<keyword evidence="8" id="KW-1185">Reference proteome</keyword>
<protein>
    <recommendedName>
        <fullName evidence="4 5">Kynureninase</fullName>
        <ecNumber evidence="4 5">3.7.1.3</ecNumber>
    </recommendedName>
    <alternativeName>
        <fullName evidence="4">L-kynurenine hydrolase</fullName>
    </alternativeName>
</protein>
<dbReference type="InterPro" id="IPR010111">
    <property type="entry name" value="Kynureninase"/>
</dbReference>
<dbReference type="NCBIfam" id="TIGR01814">
    <property type="entry name" value="kynureninase"/>
    <property type="match status" value="1"/>
</dbReference>
<reference evidence="8" key="1">
    <citation type="journal article" date="2019" name="Int. J. Syst. Evol. Microbiol.">
        <title>The Global Catalogue of Microorganisms (GCM) 10K type strain sequencing project: providing services to taxonomists for standard genome sequencing and annotation.</title>
        <authorList>
            <consortium name="The Broad Institute Genomics Platform"/>
            <consortium name="The Broad Institute Genome Sequencing Center for Infectious Disease"/>
            <person name="Wu L."/>
            <person name="Ma J."/>
        </authorList>
    </citation>
    <scope>NUCLEOTIDE SEQUENCE [LARGE SCALE GENOMIC DNA]</scope>
    <source>
        <strain evidence="8">CGMCC 4.1542</strain>
    </source>
</reference>
<comment type="function">
    <text evidence="4 6">Catalyzes the cleavage of L-kynurenine (L-Kyn) and L-3-hydroxykynurenine (L-3OHKyn) into anthranilic acid (AA) and 3-hydroxyanthranilic acid (3-OHAA), respectively.</text>
</comment>
<keyword evidence="1 4" id="KW-0662">Pyridine nucleotide biosynthesis</keyword>
<feature type="binding site" evidence="4">
    <location>
        <position position="105"/>
    </location>
    <ligand>
        <name>pyridoxal 5'-phosphate</name>
        <dbReference type="ChEBI" id="CHEBI:597326"/>
    </ligand>
</feature>
<comment type="similarity">
    <text evidence="4 6">Belongs to the kynureninase family.</text>
</comment>
<dbReference type="HAMAP" id="MF_01970">
    <property type="entry name" value="Kynureninase"/>
    <property type="match status" value="1"/>
</dbReference>
<dbReference type="InterPro" id="IPR015422">
    <property type="entry name" value="PyrdxlP-dep_Trfase_small"/>
</dbReference>
<dbReference type="PIRSF" id="PIRSF038800">
    <property type="entry name" value="KYNU"/>
    <property type="match status" value="1"/>
</dbReference>
<comment type="pathway">
    <text evidence="4 6">Cofactor biosynthesis; NAD(+) biosynthesis; quinolinate from L-kynurenine: step 2/3.</text>
</comment>
<comment type="caution">
    <text evidence="4">Lacks conserved residue(s) required for the propagation of feature annotation.</text>
</comment>
<feature type="binding site" evidence="4">
    <location>
        <position position="104"/>
    </location>
    <ligand>
        <name>pyridoxal 5'-phosphate</name>
        <dbReference type="ChEBI" id="CHEBI:597326"/>
    </ligand>
</feature>
<feature type="binding site" evidence="4">
    <location>
        <begin position="140"/>
        <end position="143"/>
    </location>
    <ligand>
        <name>pyridoxal 5'-phosphate</name>
        <dbReference type="ChEBI" id="CHEBI:597326"/>
    </ligand>
</feature>
<dbReference type="Gene3D" id="3.90.1150.10">
    <property type="entry name" value="Aspartate Aminotransferase, domain 1"/>
    <property type="match status" value="1"/>
</dbReference>
<feature type="binding site" evidence="4">
    <location>
        <position position="290"/>
    </location>
    <ligand>
        <name>pyridoxal 5'-phosphate</name>
        <dbReference type="ChEBI" id="CHEBI:597326"/>
    </ligand>
</feature>
<evidence type="ECO:0000256" key="3">
    <source>
        <dbReference type="ARBA" id="ARBA00022898"/>
    </source>
</evidence>
<dbReference type="Proteomes" id="UP001595855">
    <property type="component" value="Unassembled WGS sequence"/>
</dbReference>
<feature type="binding site" evidence="4">
    <location>
        <position position="209"/>
    </location>
    <ligand>
        <name>pyridoxal 5'-phosphate</name>
        <dbReference type="ChEBI" id="CHEBI:597326"/>
    </ligand>
</feature>
<dbReference type="PANTHER" id="PTHR14084">
    <property type="entry name" value="KYNURENINASE"/>
    <property type="match status" value="1"/>
</dbReference>
<comment type="subunit">
    <text evidence="4 6">Homodimer.</text>
</comment>
<keyword evidence="2 4" id="KW-0378">Hydrolase</keyword>
<feature type="binding site" evidence="4">
    <location>
        <position position="234"/>
    </location>
    <ligand>
        <name>pyridoxal 5'-phosphate</name>
        <dbReference type="ChEBI" id="CHEBI:597326"/>
    </ligand>
</feature>
<dbReference type="GO" id="GO:0030429">
    <property type="term" value="F:kynureninase activity"/>
    <property type="evidence" value="ECO:0007669"/>
    <property type="project" value="UniProtKB-EC"/>
</dbReference>
<feature type="modified residue" description="N6-(pyridoxal phosphate)lysine" evidence="4">
    <location>
        <position position="235"/>
    </location>
</feature>
<dbReference type="EC" id="3.7.1.3" evidence="4 5"/>
<evidence type="ECO:0000256" key="5">
    <source>
        <dbReference type="NCBIfam" id="TIGR01814"/>
    </source>
</evidence>
<comment type="cofactor">
    <cofactor evidence="4 6">
        <name>pyridoxal 5'-phosphate</name>
        <dbReference type="ChEBI" id="CHEBI:597326"/>
    </cofactor>
</comment>
<name>A0ABV9WVG9_9ACTN</name>
<dbReference type="InterPro" id="IPR015424">
    <property type="entry name" value="PyrdxlP-dep_Trfase"/>
</dbReference>
<comment type="caution">
    <text evidence="7">The sequence shown here is derived from an EMBL/GenBank/DDBJ whole genome shotgun (WGS) entry which is preliminary data.</text>
</comment>
<dbReference type="InterPro" id="IPR015421">
    <property type="entry name" value="PyrdxlP-dep_Trfase_major"/>
</dbReference>
<evidence type="ECO:0000256" key="2">
    <source>
        <dbReference type="ARBA" id="ARBA00022801"/>
    </source>
</evidence>
<proteinExistence type="inferred from homology"/>
<dbReference type="PANTHER" id="PTHR14084:SF0">
    <property type="entry name" value="KYNURENINASE"/>
    <property type="match status" value="1"/>
</dbReference>
<sequence>MSEAISERTGLVSEAAELDAADGLAAVRARFVLDDVTYLDGNSLGALPAHVPARVEDVVRRQWGELRIRSWEESGWWTAPERIGDRIAPLVGAAPGQIVVGDSTSVNVFKAVVAAVRMAQEDGADGGPVRDEILVDATTFPTDGYVAESAARMTGCALRPVSPAEVPGALGDRTAAVLLNHVDYRTGRLHDLPALTAAVHAAGAYAVWDLCHSAGALPVGLDEHGVDLAVGCTYKYLNGGPGSPAYLYVRGDLQHRFDSPLPGWNSHAEPFGMRSDYAPASGAARGRVGTPDILSLLALEAALDVWDEDGVSVTAVRAKSLALTDFFLRCVEECVPDGRVESVTPAAHAERGSQVALRCHDAGEVMKRLIERGVVGDFRAPDVLRFGFTPLYVGFADVERAARVLAGTLAG</sequence>
<comment type="pathway">
    <text evidence="4 6">Amino-acid degradation; L-kynurenine degradation; L-alanine and anthranilate from L-kynurenine: step 1/1.</text>
</comment>
<comment type="catalytic activity">
    <reaction evidence="4 6">
        <text>L-kynurenine + H2O = anthranilate + L-alanine + H(+)</text>
        <dbReference type="Rhea" id="RHEA:16813"/>
        <dbReference type="ChEBI" id="CHEBI:15377"/>
        <dbReference type="ChEBI" id="CHEBI:15378"/>
        <dbReference type="ChEBI" id="CHEBI:16567"/>
        <dbReference type="ChEBI" id="CHEBI:57959"/>
        <dbReference type="ChEBI" id="CHEBI:57972"/>
        <dbReference type="EC" id="3.7.1.3"/>
    </reaction>
</comment>
<dbReference type="SUPFAM" id="SSF53383">
    <property type="entry name" value="PLP-dependent transferases"/>
    <property type="match status" value="1"/>
</dbReference>
<evidence type="ECO:0000313" key="8">
    <source>
        <dbReference type="Proteomes" id="UP001595855"/>
    </source>
</evidence>
<keyword evidence="3 4" id="KW-0663">Pyridoxal phosphate</keyword>
<feature type="binding site" evidence="4">
    <location>
        <position position="264"/>
    </location>
    <ligand>
        <name>pyridoxal 5'-phosphate</name>
        <dbReference type="ChEBI" id="CHEBI:597326"/>
    </ligand>
</feature>
<dbReference type="Gene3D" id="3.40.640.10">
    <property type="entry name" value="Type I PLP-dependent aspartate aminotransferase-like (Major domain)"/>
    <property type="match status" value="1"/>
</dbReference>
<accession>A0ABV9WVG9</accession>
<gene>
    <name evidence="4 7" type="primary">kynU</name>
    <name evidence="7" type="ORF">ACFPRC_16795</name>
</gene>
<dbReference type="Pfam" id="PF22580">
    <property type="entry name" value="KYNU_C"/>
    <property type="match status" value="1"/>
</dbReference>
<comment type="catalytic activity">
    <reaction evidence="6">
        <text>3-hydroxy-L-kynurenine + H2O = 3-hydroxyanthranilate + L-alanine + H(+)</text>
        <dbReference type="Rhea" id="RHEA:25143"/>
        <dbReference type="ChEBI" id="CHEBI:15377"/>
        <dbReference type="ChEBI" id="CHEBI:15378"/>
        <dbReference type="ChEBI" id="CHEBI:36559"/>
        <dbReference type="ChEBI" id="CHEBI:57972"/>
        <dbReference type="ChEBI" id="CHEBI:58125"/>
        <dbReference type="EC" id="3.7.1.3"/>
    </reaction>
</comment>
<dbReference type="EMBL" id="JBHSJO010000001">
    <property type="protein sequence ID" value="MFC5016533.1"/>
    <property type="molecule type" value="Genomic_DNA"/>
</dbReference>
<evidence type="ECO:0000256" key="6">
    <source>
        <dbReference type="PIRNR" id="PIRNR038800"/>
    </source>
</evidence>
<feature type="binding site" evidence="4">
    <location>
        <position position="212"/>
    </location>
    <ligand>
        <name>pyridoxal 5'-phosphate</name>
        <dbReference type="ChEBI" id="CHEBI:597326"/>
    </ligand>
</feature>
<organism evidence="7 8">
    <name type="scientific">Streptomyces lienomycini</name>
    <dbReference type="NCBI Taxonomy" id="284035"/>
    <lineage>
        <taxon>Bacteria</taxon>
        <taxon>Bacillati</taxon>
        <taxon>Actinomycetota</taxon>
        <taxon>Actinomycetes</taxon>
        <taxon>Kitasatosporales</taxon>
        <taxon>Streptomycetaceae</taxon>
        <taxon>Streptomyces</taxon>
    </lineage>
</organism>